<proteinExistence type="predicted"/>
<gene>
    <name evidence="1" type="ORF">XpopCFBP1817_05615</name>
</gene>
<evidence type="ECO:0000313" key="2">
    <source>
        <dbReference type="Proteomes" id="UP000239939"/>
    </source>
</evidence>
<dbReference type="AlphaFoldDB" id="A0A2S7EV81"/>
<comment type="caution">
    <text evidence="1">The sequence shown here is derived from an EMBL/GenBank/DDBJ whole genome shotgun (WGS) entry which is preliminary data.</text>
</comment>
<accession>A0A2S7EV81</accession>
<reference evidence="2" key="1">
    <citation type="submission" date="2016-08" db="EMBL/GenBank/DDBJ databases">
        <authorList>
            <person name="Merda D."/>
            <person name="Briand M."/>
            <person name="Taghouti G."/>
            <person name="Carrere S."/>
            <person name="Gouzy J."/>
            <person name="Portier P."/>
            <person name="Jacques M.-A."/>
            <person name="Fischer-Le Saux M."/>
        </authorList>
    </citation>
    <scope>NUCLEOTIDE SEQUENCE [LARGE SCALE GENOMIC DNA]</scope>
    <source>
        <strain evidence="2">CFBP1817</strain>
    </source>
</reference>
<name>A0A2S7EV81_9XANT</name>
<dbReference type="OrthoDB" id="8818217at2"/>
<dbReference type="Proteomes" id="UP000239939">
    <property type="component" value="Unassembled WGS sequence"/>
</dbReference>
<protein>
    <submittedName>
        <fullName evidence="1">Uncharacterized protein</fullName>
    </submittedName>
</protein>
<dbReference type="EMBL" id="MDEJ01000023">
    <property type="protein sequence ID" value="PPU97048.1"/>
    <property type="molecule type" value="Genomic_DNA"/>
</dbReference>
<evidence type="ECO:0000313" key="1">
    <source>
        <dbReference type="EMBL" id="PPU97048.1"/>
    </source>
</evidence>
<keyword evidence="2" id="KW-1185">Reference proteome</keyword>
<sequence length="81" mass="7918">MVANGSIVTAPLAAADALNATAIPSAQAAYALMTQVLQNEPSPLIFGSLALSAGAIMLGLQAYESTTAAAGEAGLTDGALR</sequence>
<organism evidence="1 2">
    <name type="scientific">Xanthomonas populi</name>
    <dbReference type="NCBI Taxonomy" id="53414"/>
    <lineage>
        <taxon>Bacteria</taxon>
        <taxon>Pseudomonadati</taxon>
        <taxon>Pseudomonadota</taxon>
        <taxon>Gammaproteobacteria</taxon>
        <taxon>Lysobacterales</taxon>
        <taxon>Lysobacteraceae</taxon>
        <taxon>Xanthomonas</taxon>
    </lineage>
</organism>
<dbReference type="RefSeq" id="WP_128416364.1">
    <property type="nucleotide sequence ID" value="NZ_MDEJ01000023.1"/>
</dbReference>